<evidence type="ECO:0000256" key="3">
    <source>
        <dbReference type="ARBA" id="ARBA00023043"/>
    </source>
</evidence>
<reference evidence="8" key="1">
    <citation type="submission" date="2011-12" db="EMBL/GenBank/DDBJ databases">
        <title>The Draft Genome of Lepisosteus oculatus.</title>
        <authorList>
            <consortium name="The Broad Institute Genome Assembly &amp; Analysis Group"/>
            <consortium name="Computational R&amp;D Group"/>
            <consortium name="and Sequencing Platform"/>
            <person name="Di Palma F."/>
            <person name="Alfoldi J."/>
            <person name="Johnson J."/>
            <person name="Berlin A."/>
            <person name="Gnerre S."/>
            <person name="Jaffe D."/>
            <person name="MacCallum I."/>
            <person name="Young S."/>
            <person name="Walker B.J."/>
            <person name="Lander E.S."/>
            <person name="Lindblad-Toh K."/>
        </authorList>
    </citation>
    <scope>NUCLEOTIDE SEQUENCE [LARGE SCALE GENOMIC DNA]</scope>
</reference>
<organism evidence="7 8">
    <name type="scientific">Lepisosteus oculatus</name>
    <name type="common">Spotted gar</name>
    <dbReference type="NCBI Taxonomy" id="7918"/>
    <lineage>
        <taxon>Eukaryota</taxon>
        <taxon>Metazoa</taxon>
        <taxon>Chordata</taxon>
        <taxon>Craniata</taxon>
        <taxon>Vertebrata</taxon>
        <taxon>Euteleostomi</taxon>
        <taxon>Actinopterygii</taxon>
        <taxon>Neopterygii</taxon>
        <taxon>Holostei</taxon>
        <taxon>Semionotiformes</taxon>
        <taxon>Lepisosteidae</taxon>
        <taxon>Lepisosteus</taxon>
    </lineage>
</organism>
<dbReference type="PANTHER" id="PTHR24126">
    <property type="entry name" value="ANKYRIN REPEAT, PH AND SEC7 DOMAIN CONTAINING PROTEIN SECG-RELATED"/>
    <property type="match status" value="1"/>
</dbReference>
<feature type="region of interest" description="Disordered" evidence="6">
    <location>
        <begin position="1"/>
        <end position="24"/>
    </location>
</feature>
<sequence>MDHDVQRATNLVEKKVEQEEKNEKVRGQLWKQGLMKMDTQELKNEKMNVSKPNEITKIQAQERVRKTSSDLRREIILPAGWSSLPPCFPKPSGNSRSSSLAFRPVSLPQNCPAAREQMGPVEVSVFLQAAVQGKIKVVENFLENGGNPDSCDEFRRTALHRASLEGHYDIVQKLLDQGADVNFRDRLDCSALHWACRGGRLEVVKILQSRGADLNVKDKLMSTPLHVATRTGHYHVVEHLISSGIKINSKDREGDTALHDAVRLNRYRIVKMLTLHGADMKARNIEGKTPTDLVLQWQFDTKDALERLEPRTYCTQE</sequence>
<dbReference type="Pfam" id="PF00023">
    <property type="entry name" value="Ank"/>
    <property type="match status" value="2"/>
</dbReference>
<dbReference type="PRINTS" id="PR01415">
    <property type="entry name" value="ANKYRIN"/>
</dbReference>
<dbReference type="eggNOG" id="KOG0504">
    <property type="taxonomic scope" value="Eukaryota"/>
</dbReference>
<feature type="repeat" description="ANK" evidence="5">
    <location>
        <begin position="187"/>
        <end position="219"/>
    </location>
</feature>
<dbReference type="InParanoid" id="W5N596"/>
<evidence type="ECO:0000256" key="5">
    <source>
        <dbReference type="PROSITE-ProRule" id="PRU00023"/>
    </source>
</evidence>
<keyword evidence="2" id="KW-0677">Repeat</keyword>
<proteinExistence type="predicted"/>
<keyword evidence="4" id="KW-0539">Nucleus</keyword>
<dbReference type="SUPFAM" id="SSF48403">
    <property type="entry name" value="Ankyrin repeat"/>
    <property type="match status" value="1"/>
</dbReference>
<evidence type="ECO:0000256" key="1">
    <source>
        <dbReference type="ARBA" id="ARBA00004123"/>
    </source>
</evidence>
<dbReference type="PROSITE" id="PS50297">
    <property type="entry name" value="ANK_REP_REGION"/>
    <property type="match status" value="4"/>
</dbReference>
<dbReference type="PANTHER" id="PTHR24126:SF3">
    <property type="entry name" value="ANKYRIN REPEAT DOMAIN-CONTAINING PROTEIN 2"/>
    <property type="match status" value="1"/>
</dbReference>
<dbReference type="Ensembl" id="ENSLOCT00000015835.1">
    <property type="protein sequence ID" value="ENSLOCP00000015805.1"/>
    <property type="gene ID" value="ENSLOCG00000012838.1"/>
</dbReference>
<reference evidence="7" key="2">
    <citation type="submission" date="2025-08" db="UniProtKB">
        <authorList>
            <consortium name="Ensembl"/>
        </authorList>
    </citation>
    <scope>IDENTIFICATION</scope>
</reference>
<dbReference type="AlphaFoldDB" id="W5N596"/>
<keyword evidence="8" id="KW-1185">Reference proteome</keyword>
<dbReference type="GO" id="GO:0061629">
    <property type="term" value="F:RNA polymerase II-specific DNA-binding transcription factor binding"/>
    <property type="evidence" value="ECO:0000318"/>
    <property type="project" value="GO_Central"/>
</dbReference>
<dbReference type="Gene3D" id="1.25.40.20">
    <property type="entry name" value="Ankyrin repeat-containing domain"/>
    <property type="match status" value="2"/>
</dbReference>
<comment type="subcellular location">
    <subcellularLocation>
        <location evidence="1">Nucleus</location>
    </subcellularLocation>
</comment>
<dbReference type="GO" id="GO:0006357">
    <property type="term" value="P:regulation of transcription by RNA polymerase II"/>
    <property type="evidence" value="ECO:0000318"/>
    <property type="project" value="GO_Central"/>
</dbReference>
<dbReference type="FunFam" id="1.25.40.20:FF:000093">
    <property type="entry name" value="ankyrin repeat domain-containing protein 2"/>
    <property type="match status" value="1"/>
</dbReference>
<dbReference type="InterPro" id="IPR002110">
    <property type="entry name" value="Ankyrin_rpt"/>
</dbReference>
<evidence type="ECO:0000313" key="8">
    <source>
        <dbReference type="Proteomes" id="UP000018468"/>
    </source>
</evidence>
<dbReference type="PROSITE" id="PS50088">
    <property type="entry name" value="ANK_REPEAT"/>
    <property type="match status" value="4"/>
</dbReference>
<dbReference type="STRING" id="7918.ENSLOCP00000015805"/>
<evidence type="ECO:0000313" key="7">
    <source>
        <dbReference type="Ensembl" id="ENSLOCP00000015805.1"/>
    </source>
</evidence>
<feature type="repeat" description="ANK" evidence="5">
    <location>
        <begin position="220"/>
        <end position="252"/>
    </location>
</feature>
<dbReference type="GeneTree" id="ENSGT00940000153956"/>
<dbReference type="GO" id="GO:0005634">
    <property type="term" value="C:nucleus"/>
    <property type="evidence" value="ECO:0000318"/>
    <property type="project" value="GO_Central"/>
</dbReference>
<feature type="repeat" description="ANK" evidence="5">
    <location>
        <begin position="154"/>
        <end position="186"/>
    </location>
</feature>
<dbReference type="Pfam" id="PF12796">
    <property type="entry name" value="Ank_2"/>
    <property type="match status" value="1"/>
</dbReference>
<dbReference type="GO" id="GO:0005737">
    <property type="term" value="C:cytoplasm"/>
    <property type="evidence" value="ECO:0007669"/>
    <property type="project" value="UniProtKB-ARBA"/>
</dbReference>
<reference evidence="7" key="3">
    <citation type="submission" date="2025-09" db="UniProtKB">
        <authorList>
            <consortium name="Ensembl"/>
        </authorList>
    </citation>
    <scope>IDENTIFICATION</scope>
</reference>
<keyword evidence="3 5" id="KW-0040">ANK repeat</keyword>
<evidence type="ECO:0000256" key="6">
    <source>
        <dbReference type="SAM" id="MobiDB-lite"/>
    </source>
</evidence>
<dbReference type="Proteomes" id="UP000018468">
    <property type="component" value="Linkage group LG5"/>
</dbReference>
<dbReference type="Bgee" id="ENSLOCG00000012838">
    <property type="expression patterns" value="Expressed in liver and 7 other cell types or tissues"/>
</dbReference>
<name>W5N596_LEPOC</name>
<dbReference type="SMART" id="SM00248">
    <property type="entry name" value="ANK"/>
    <property type="match status" value="5"/>
</dbReference>
<dbReference type="EMBL" id="AHAT01023183">
    <property type="status" value="NOT_ANNOTATED_CDS"/>
    <property type="molecule type" value="Genomic_DNA"/>
</dbReference>
<evidence type="ECO:0000256" key="4">
    <source>
        <dbReference type="ARBA" id="ARBA00023242"/>
    </source>
</evidence>
<dbReference type="EMBL" id="AHAT01023182">
    <property type="status" value="NOT_ANNOTATED_CDS"/>
    <property type="molecule type" value="Genomic_DNA"/>
</dbReference>
<dbReference type="FunFam" id="1.25.40.20:FF:000503">
    <property type="entry name" value="Ankyrin repeat domain 2 (stretch responsive muscle)"/>
    <property type="match status" value="1"/>
</dbReference>
<dbReference type="InterPro" id="IPR036770">
    <property type="entry name" value="Ankyrin_rpt-contain_sf"/>
</dbReference>
<evidence type="ECO:0000256" key="2">
    <source>
        <dbReference type="ARBA" id="ARBA00022737"/>
    </source>
</evidence>
<feature type="repeat" description="ANK" evidence="5">
    <location>
        <begin position="253"/>
        <end position="285"/>
    </location>
</feature>
<protein>
    <submittedName>
        <fullName evidence="7">Ankyrin repeat domain 2</fullName>
    </submittedName>
</protein>
<accession>W5N596</accession>